<accession>A0A4U7JGW8</accession>
<proteinExistence type="predicted"/>
<evidence type="ECO:0000313" key="1">
    <source>
        <dbReference type="EMBL" id="QNU67233.1"/>
    </source>
</evidence>
<dbReference type="NCBIfam" id="TIGR04223">
    <property type="entry name" value="quorum_AgrD"/>
    <property type="match status" value="1"/>
</dbReference>
<dbReference type="InterPro" id="IPR009229">
    <property type="entry name" value="AgrD"/>
</dbReference>
<evidence type="ECO:0000313" key="2">
    <source>
        <dbReference type="Proteomes" id="UP000306409"/>
    </source>
</evidence>
<organism evidence="1 2">
    <name type="scientific">Ruminiclostridium herbifermentans</name>
    <dbReference type="NCBI Taxonomy" id="2488810"/>
    <lineage>
        <taxon>Bacteria</taxon>
        <taxon>Bacillati</taxon>
        <taxon>Bacillota</taxon>
        <taxon>Clostridia</taxon>
        <taxon>Eubacteriales</taxon>
        <taxon>Oscillospiraceae</taxon>
        <taxon>Ruminiclostridium</taxon>
    </lineage>
</organism>
<protein>
    <submittedName>
        <fullName evidence="1">Cyclic lactone autoinducer peptide</fullName>
    </submittedName>
</protein>
<dbReference type="Proteomes" id="UP000306409">
    <property type="component" value="Chromosome"/>
</dbReference>
<dbReference type="KEGG" id="rher:EHE19_001410"/>
<dbReference type="RefSeq" id="WP_137697302.1">
    <property type="nucleotide sequence ID" value="NZ_CP061336.1"/>
</dbReference>
<name>A0A4U7JGW8_9FIRM</name>
<dbReference type="AlphaFoldDB" id="A0A4U7JGW8"/>
<keyword evidence="2" id="KW-1185">Reference proteome</keyword>
<gene>
    <name evidence="1" type="ORF">EHE19_001410</name>
</gene>
<reference evidence="1 2" key="1">
    <citation type="submission" date="2020-09" db="EMBL/GenBank/DDBJ databases">
        <title>Characterization and genome sequencing of Ruminiclostridium sp. nov. MA18.</title>
        <authorList>
            <person name="Rettenmaier R."/>
            <person name="Kowollik M.-L."/>
            <person name="Liebl W."/>
            <person name="Zverlov V."/>
        </authorList>
    </citation>
    <scope>NUCLEOTIDE SEQUENCE [LARGE SCALE GENOMIC DNA]</scope>
    <source>
        <strain evidence="1 2">MA18</strain>
    </source>
</reference>
<sequence>MKKNIKLLVLTALVALGTFTAYTSANACWLFGFHQKECPKTLIKRD</sequence>
<dbReference type="EMBL" id="CP061336">
    <property type="protein sequence ID" value="QNU67233.1"/>
    <property type="molecule type" value="Genomic_DNA"/>
</dbReference>